<feature type="transmembrane region" description="Helical" evidence="2">
    <location>
        <begin position="33"/>
        <end position="53"/>
    </location>
</feature>
<gene>
    <name evidence="3" type="ORF">DEJ46_24030</name>
</gene>
<evidence type="ECO:0000313" key="3">
    <source>
        <dbReference type="EMBL" id="QES21794.1"/>
    </source>
</evidence>
<evidence type="ECO:0000256" key="2">
    <source>
        <dbReference type="SAM" id="Phobius"/>
    </source>
</evidence>
<feature type="compositionally biased region" description="Polar residues" evidence="1">
    <location>
        <begin position="1"/>
        <end position="15"/>
    </location>
</feature>
<dbReference type="AlphaFoldDB" id="A0A5P2AU37"/>
<name>A0A5P2AU37_STRVZ</name>
<dbReference type="EMBL" id="CP029194">
    <property type="protein sequence ID" value="QES21794.1"/>
    <property type="molecule type" value="Genomic_DNA"/>
</dbReference>
<proteinExistence type="predicted"/>
<accession>A0A5P2AU37</accession>
<evidence type="ECO:0000313" key="4">
    <source>
        <dbReference type="Proteomes" id="UP000324106"/>
    </source>
</evidence>
<keyword evidence="2" id="KW-1133">Transmembrane helix</keyword>
<sequence>MTTPSAPLTPEQQPAASGAPEAPSKGKKILKKIGAVLVAIVAVLAWKFGVPYLTGEAPVHAKAGECVTVTGPDNDPKVDTVDCAAGKADTFKVVKVVEDTFDVNKCGEELSALAQQLETIKFVLCLEEIAAK</sequence>
<protein>
    <submittedName>
        <fullName evidence="3">Uncharacterized protein</fullName>
    </submittedName>
</protein>
<evidence type="ECO:0000256" key="1">
    <source>
        <dbReference type="SAM" id="MobiDB-lite"/>
    </source>
</evidence>
<reference evidence="3 4" key="1">
    <citation type="submission" date="2018-05" db="EMBL/GenBank/DDBJ databases">
        <title>Streptomyces venezuelae.</title>
        <authorList>
            <person name="Kim W."/>
            <person name="Lee N."/>
            <person name="Cho B.-K."/>
        </authorList>
    </citation>
    <scope>NUCLEOTIDE SEQUENCE [LARGE SCALE GENOMIC DNA]</scope>
    <source>
        <strain evidence="3 4">ATCC 15068</strain>
    </source>
</reference>
<organism evidence="3 4">
    <name type="scientific">Streptomyces venezuelae</name>
    <dbReference type="NCBI Taxonomy" id="54571"/>
    <lineage>
        <taxon>Bacteria</taxon>
        <taxon>Bacillati</taxon>
        <taxon>Actinomycetota</taxon>
        <taxon>Actinomycetes</taxon>
        <taxon>Kitasatosporales</taxon>
        <taxon>Streptomycetaceae</taxon>
        <taxon>Streptomyces</taxon>
    </lineage>
</organism>
<dbReference type="Proteomes" id="UP000324106">
    <property type="component" value="Chromosome"/>
</dbReference>
<keyword evidence="2" id="KW-0812">Transmembrane</keyword>
<dbReference type="RefSeq" id="WP_150269526.1">
    <property type="nucleotide sequence ID" value="NZ_CP029194.1"/>
</dbReference>
<feature type="region of interest" description="Disordered" evidence="1">
    <location>
        <begin position="1"/>
        <end position="24"/>
    </location>
</feature>
<dbReference type="OrthoDB" id="4315542at2"/>
<keyword evidence="2" id="KW-0472">Membrane</keyword>